<evidence type="ECO:0000313" key="2">
    <source>
        <dbReference type="EMBL" id="ADV81460.1"/>
    </source>
</evidence>
<dbReference type="HOGENOM" id="CLU_120441_2_0_0"/>
<dbReference type="Pfam" id="PF04020">
    <property type="entry name" value="Phage_holin_4_2"/>
    <property type="match status" value="1"/>
</dbReference>
<keyword evidence="1" id="KW-0472">Membrane</keyword>
<evidence type="ECO:0000313" key="3">
    <source>
        <dbReference type="Proteomes" id="UP000006844"/>
    </source>
</evidence>
<reference evidence="2 3" key="1">
    <citation type="journal article" date="2012" name="Stand. Genomic Sci.">
        <title>Complete genome sequence of Terriglobus saanensis type strain SP1PR4(T), an Acidobacteria from tundra soil.</title>
        <authorList>
            <person name="Rawat S.R."/>
            <person name="Mannisto M.K."/>
            <person name="Starovoytov V."/>
            <person name="Goodwin L."/>
            <person name="Nolan M."/>
            <person name="Hauser L."/>
            <person name="Land M."/>
            <person name="Davenport K.W."/>
            <person name="Woyke T."/>
            <person name="Haggblom M.M."/>
        </authorList>
    </citation>
    <scope>NUCLEOTIDE SEQUENCE</scope>
    <source>
        <strain evidence="3">ATCC BAA-1853 / DSM 23119 / SP1PR4</strain>
    </source>
</reference>
<dbReference type="AlphaFoldDB" id="E8V4Q6"/>
<proteinExistence type="predicted"/>
<protein>
    <recommendedName>
        <fullName evidence="4">Phage holin family protein</fullName>
    </recommendedName>
</protein>
<feature type="transmembrane region" description="Helical" evidence="1">
    <location>
        <begin position="89"/>
        <end position="106"/>
    </location>
</feature>
<dbReference type="eggNOG" id="COG1950">
    <property type="taxonomic scope" value="Bacteria"/>
</dbReference>
<organism evidence="2 3">
    <name type="scientific">Terriglobus saanensis (strain ATCC BAA-1853 / DSM 23119 / SP1PR4)</name>
    <dbReference type="NCBI Taxonomy" id="401053"/>
    <lineage>
        <taxon>Bacteria</taxon>
        <taxon>Pseudomonadati</taxon>
        <taxon>Acidobacteriota</taxon>
        <taxon>Terriglobia</taxon>
        <taxon>Terriglobales</taxon>
        <taxon>Acidobacteriaceae</taxon>
        <taxon>Terriglobus</taxon>
    </lineage>
</organism>
<feature type="transmembrane region" description="Helical" evidence="1">
    <location>
        <begin position="34"/>
        <end position="55"/>
    </location>
</feature>
<keyword evidence="3" id="KW-1185">Reference proteome</keyword>
<dbReference type="InterPro" id="IPR007165">
    <property type="entry name" value="Phage_holin_4_2"/>
</dbReference>
<dbReference type="EMBL" id="CP002467">
    <property type="protein sequence ID" value="ADV81460.1"/>
    <property type="molecule type" value="Genomic_DNA"/>
</dbReference>
<dbReference type="STRING" id="401053.AciPR4_0626"/>
<dbReference type="PANTHER" id="PTHR37309:SF1">
    <property type="entry name" value="SLR0284 PROTEIN"/>
    <property type="match status" value="1"/>
</dbReference>
<gene>
    <name evidence="2" type="ordered locus">AciPR4_0626</name>
</gene>
<feature type="transmembrane region" description="Helical" evidence="1">
    <location>
        <begin position="60"/>
        <end position="77"/>
    </location>
</feature>
<evidence type="ECO:0008006" key="4">
    <source>
        <dbReference type="Google" id="ProtNLM"/>
    </source>
</evidence>
<dbReference type="KEGG" id="tsa:AciPR4_0626"/>
<dbReference type="RefSeq" id="WP_013567193.1">
    <property type="nucleotide sequence ID" value="NC_014963.1"/>
</dbReference>
<dbReference type="Proteomes" id="UP000006844">
    <property type="component" value="Chromosome"/>
</dbReference>
<keyword evidence="1" id="KW-0812">Transmembrane</keyword>
<dbReference type="OrthoDB" id="123199at2"/>
<dbReference type="PANTHER" id="PTHR37309">
    <property type="entry name" value="SLR0284 PROTEIN"/>
    <property type="match status" value="1"/>
</dbReference>
<sequence length="108" mass="11833">MHFLIGLLVSAIGLLVAAYLLPGIEVADFTSALWAAFVIAVLNVTLGWLLSLVVFPLTWLLPNLIYFLIDALMIYFVGRILKGFRVKDYTSALLAALVLTVLHFLLGA</sequence>
<evidence type="ECO:0000256" key="1">
    <source>
        <dbReference type="SAM" id="Phobius"/>
    </source>
</evidence>
<keyword evidence="1" id="KW-1133">Transmembrane helix</keyword>
<accession>E8V4Q6</accession>
<name>E8V4Q6_TERSS</name>